<dbReference type="PANTHER" id="PTHR15092:SF37">
    <property type="entry name" value="TARGET OF EGR1 PROTEIN 1"/>
    <property type="match status" value="1"/>
</dbReference>
<dbReference type="AlphaFoldDB" id="A0A9P5V9R8"/>
<name>A0A9P5V9R8_9FUNG</name>
<evidence type="ECO:0000256" key="1">
    <source>
        <dbReference type="ARBA" id="ARBA00008372"/>
    </source>
</evidence>
<evidence type="ECO:0000313" key="4">
    <source>
        <dbReference type="Proteomes" id="UP000748756"/>
    </source>
</evidence>
<dbReference type="GO" id="GO:0015030">
    <property type="term" value="C:Cajal body"/>
    <property type="evidence" value="ECO:0007669"/>
    <property type="project" value="TreeGrafter"/>
</dbReference>
<evidence type="ECO:0000256" key="2">
    <source>
        <dbReference type="SAM" id="MobiDB-lite"/>
    </source>
</evidence>
<dbReference type="InterPro" id="IPR036397">
    <property type="entry name" value="RNaseH_sf"/>
</dbReference>
<gene>
    <name evidence="3" type="primary">TOE1</name>
    <name evidence="3" type="ORF">BG015_009463</name>
</gene>
<dbReference type="GO" id="GO:0017069">
    <property type="term" value="F:snRNA binding"/>
    <property type="evidence" value="ECO:0007669"/>
    <property type="project" value="TreeGrafter"/>
</dbReference>
<dbReference type="GO" id="GO:0034472">
    <property type="term" value="P:snRNA 3'-end processing"/>
    <property type="evidence" value="ECO:0007669"/>
    <property type="project" value="TreeGrafter"/>
</dbReference>
<proteinExistence type="inferred from homology"/>
<organism evidence="3 4">
    <name type="scientific">Linnemannia schmuckeri</name>
    <dbReference type="NCBI Taxonomy" id="64567"/>
    <lineage>
        <taxon>Eukaryota</taxon>
        <taxon>Fungi</taxon>
        <taxon>Fungi incertae sedis</taxon>
        <taxon>Mucoromycota</taxon>
        <taxon>Mortierellomycotina</taxon>
        <taxon>Mortierellomycetes</taxon>
        <taxon>Mortierellales</taxon>
        <taxon>Mortierellaceae</taxon>
        <taxon>Linnemannia</taxon>
    </lineage>
</organism>
<accession>A0A9P5V9R8</accession>
<sequence>MHTAPGPLPTYNQVTKHNLAQMQPMIVHLLKEAAFIALDAEFTGLGSSSQITRAKDIQERYQHLCALAKGHALVAFGLSLFIKTESLSNTGQEKGGNDVDMDDGGQQQGKGKRRRSDGFERAYKVHNFNFSMLIERDYMVSPNSMLFLAENGLDLNQWIMEGIPYTGGDRLTNEGGRGNPNGIMRSIFKRIMTRQVPVVVHNGFLDLIFLYHSFYADLPPKLSTFLADLSDMFPGGLFDTKYISDYMTRERSSFLAYLFRKYDREDTRMRDAETPTRNYSTFDVQPQLPLLPLQDTPVPEPVKSGSQVLYCEDYAFHGVCKKKMRCGKSHDLDLILDAEEKERDSKKRRKQKHEPSTVEAQIPLQPETAAFPGTTVESSEGAGLLSSAEATVSTDAGQLTNSTTSFTSTPTAIVTRSVTEATAASMQLQSTTVPQQPTAGSPALAPTSASTPVTKETKNVVQSSEKFHSAYYDAFMTGTIFLHQLHHHEIETVESQAKNKIYLIGKSFPLTVEKSTFTKYSPSHERQRAQ</sequence>
<dbReference type="PANTHER" id="PTHR15092">
    <property type="entry name" value="POLY A -SPECIFIC RIBONUCLEASE/TARGET OF EGR1, MEMBER 1"/>
    <property type="match status" value="1"/>
</dbReference>
<dbReference type="InterPro" id="IPR006941">
    <property type="entry name" value="RNase_CAF1"/>
</dbReference>
<comment type="caution">
    <text evidence="3">The sequence shown here is derived from an EMBL/GenBank/DDBJ whole genome shotgun (WGS) entry which is preliminary data.</text>
</comment>
<feature type="region of interest" description="Disordered" evidence="2">
    <location>
        <begin position="430"/>
        <end position="455"/>
    </location>
</feature>
<evidence type="ECO:0000313" key="3">
    <source>
        <dbReference type="EMBL" id="KAF9148790.1"/>
    </source>
</evidence>
<protein>
    <submittedName>
        <fullName evidence="3">Target of EGR1, member 1 (Nuclear)</fullName>
    </submittedName>
</protein>
<feature type="region of interest" description="Disordered" evidence="2">
    <location>
        <begin position="89"/>
        <end position="117"/>
    </location>
</feature>
<dbReference type="Pfam" id="PF04857">
    <property type="entry name" value="CAF1"/>
    <property type="match status" value="2"/>
</dbReference>
<feature type="region of interest" description="Disordered" evidence="2">
    <location>
        <begin position="341"/>
        <end position="389"/>
    </location>
</feature>
<dbReference type="EMBL" id="JAAAUQ010000614">
    <property type="protein sequence ID" value="KAF9148790.1"/>
    <property type="molecule type" value="Genomic_DNA"/>
</dbReference>
<reference evidence="3" key="1">
    <citation type="journal article" date="2020" name="Fungal Divers.">
        <title>Resolving the Mortierellaceae phylogeny through synthesis of multi-gene phylogenetics and phylogenomics.</title>
        <authorList>
            <person name="Vandepol N."/>
            <person name="Liber J."/>
            <person name="Desiro A."/>
            <person name="Na H."/>
            <person name="Kennedy M."/>
            <person name="Barry K."/>
            <person name="Grigoriev I.V."/>
            <person name="Miller A.N."/>
            <person name="O'Donnell K."/>
            <person name="Stajich J.E."/>
            <person name="Bonito G."/>
        </authorList>
    </citation>
    <scope>NUCLEOTIDE SEQUENCE</scope>
    <source>
        <strain evidence="3">NRRL 6426</strain>
    </source>
</reference>
<dbReference type="Gene3D" id="3.30.420.10">
    <property type="entry name" value="Ribonuclease H-like superfamily/Ribonuclease H"/>
    <property type="match status" value="2"/>
</dbReference>
<feature type="compositionally biased region" description="Polar residues" evidence="2">
    <location>
        <begin position="430"/>
        <end position="439"/>
    </location>
</feature>
<dbReference type="Proteomes" id="UP000748756">
    <property type="component" value="Unassembled WGS sequence"/>
</dbReference>
<dbReference type="SUPFAM" id="SSF53098">
    <property type="entry name" value="Ribonuclease H-like"/>
    <property type="match status" value="1"/>
</dbReference>
<dbReference type="GO" id="GO:0000175">
    <property type="term" value="F:3'-5'-RNA exonuclease activity"/>
    <property type="evidence" value="ECO:0007669"/>
    <property type="project" value="TreeGrafter"/>
</dbReference>
<dbReference type="InterPro" id="IPR051181">
    <property type="entry name" value="CAF1_poly(A)_ribonucleases"/>
</dbReference>
<keyword evidence="4" id="KW-1185">Reference proteome</keyword>
<dbReference type="OrthoDB" id="414075at2759"/>
<comment type="similarity">
    <text evidence="1">Belongs to the CAF1 family.</text>
</comment>
<dbReference type="InterPro" id="IPR012337">
    <property type="entry name" value="RNaseH-like_sf"/>
</dbReference>